<dbReference type="SMART" id="SM00461">
    <property type="entry name" value="WH1"/>
    <property type="match status" value="1"/>
</dbReference>
<dbReference type="GO" id="GO:0005737">
    <property type="term" value="C:cytoplasm"/>
    <property type="evidence" value="ECO:0007669"/>
    <property type="project" value="UniProtKB-SubCell"/>
</dbReference>
<reference evidence="9" key="1">
    <citation type="submission" date="2025-08" db="UniProtKB">
        <authorList>
            <consortium name="Ensembl"/>
        </authorList>
    </citation>
    <scope>IDENTIFICATION</scope>
</reference>
<comment type="similarity">
    <text evidence="5">Belongs to the Homer family.</text>
</comment>
<evidence type="ECO:0000256" key="5">
    <source>
        <dbReference type="ARBA" id="ARBA00023606"/>
    </source>
</evidence>
<dbReference type="Proteomes" id="UP000694409">
    <property type="component" value="Unassembled WGS sequence"/>
</dbReference>
<evidence type="ECO:0000256" key="3">
    <source>
        <dbReference type="ARBA" id="ARBA00023018"/>
    </source>
</evidence>
<gene>
    <name evidence="9" type="primary">HOMER3</name>
</gene>
<dbReference type="Ensembl" id="ENSSCAT00000010282.1">
    <property type="protein sequence ID" value="ENSSCAP00000009118.1"/>
    <property type="gene ID" value="ENSSCAG00000006951.1"/>
</dbReference>
<dbReference type="PANTHER" id="PTHR10918">
    <property type="entry name" value="HOMER"/>
    <property type="match status" value="1"/>
</dbReference>
<dbReference type="AlphaFoldDB" id="A0A8C9MWY4"/>
<organism evidence="9 10">
    <name type="scientific">Serinus canaria</name>
    <name type="common">Island canary</name>
    <name type="synonym">Fringilla canaria</name>
    <dbReference type="NCBI Taxonomy" id="9135"/>
    <lineage>
        <taxon>Eukaryota</taxon>
        <taxon>Metazoa</taxon>
        <taxon>Chordata</taxon>
        <taxon>Craniata</taxon>
        <taxon>Vertebrata</taxon>
        <taxon>Euteleostomi</taxon>
        <taxon>Archelosauria</taxon>
        <taxon>Archosauria</taxon>
        <taxon>Dinosauria</taxon>
        <taxon>Saurischia</taxon>
        <taxon>Theropoda</taxon>
        <taxon>Coelurosauria</taxon>
        <taxon>Aves</taxon>
        <taxon>Neognathae</taxon>
        <taxon>Neoaves</taxon>
        <taxon>Telluraves</taxon>
        <taxon>Australaves</taxon>
        <taxon>Passeriformes</taxon>
        <taxon>Passeroidea</taxon>
        <taxon>Fringillidae</taxon>
        <taxon>Carduelinae</taxon>
        <taxon>Serinus</taxon>
    </lineage>
</organism>
<sequence length="182" mass="20453">MGIGSDPQEQPIFSTRAHVFQIDPATKRNWIPASKHALTVSYFYDATRSVYRIISVGGTKAIINSTITPNMTFTKTSQKFGQWCQKLGFKSLNFGFAEKFQEVKEAARVAREKCQDKTELTNPALSLPSHQVRLGMAEMGEKGKKREKGEKREKNERTCAAPFPPHRSTAWEVADESGGKRE</sequence>
<evidence type="ECO:0000313" key="10">
    <source>
        <dbReference type="Proteomes" id="UP000694409"/>
    </source>
</evidence>
<proteinExistence type="inferred from homology"/>
<evidence type="ECO:0000256" key="4">
    <source>
        <dbReference type="ARBA" id="ARBA00023054"/>
    </source>
</evidence>
<evidence type="ECO:0000256" key="6">
    <source>
        <dbReference type="ARBA" id="ARBA00034105"/>
    </source>
</evidence>
<dbReference type="InterPro" id="IPR011993">
    <property type="entry name" value="PH-like_dom_sf"/>
</dbReference>
<dbReference type="PROSITE" id="PS50229">
    <property type="entry name" value="WH1"/>
    <property type="match status" value="1"/>
</dbReference>
<evidence type="ECO:0000259" key="8">
    <source>
        <dbReference type="PROSITE" id="PS50229"/>
    </source>
</evidence>
<keyword evidence="10" id="KW-1185">Reference proteome</keyword>
<dbReference type="GO" id="GO:0035256">
    <property type="term" value="F:G protein-coupled glutamate receptor binding"/>
    <property type="evidence" value="ECO:0007669"/>
    <property type="project" value="InterPro"/>
</dbReference>
<dbReference type="InterPro" id="IPR044100">
    <property type="entry name" value="Homer_EVH1"/>
</dbReference>
<feature type="region of interest" description="Disordered" evidence="7">
    <location>
        <begin position="137"/>
        <end position="182"/>
    </location>
</feature>
<dbReference type="GO" id="GO:0032703">
    <property type="term" value="P:negative regulation of interleukin-2 production"/>
    <property type="evidence" value="ECO:0007669"/>
    <property type="project" value="Ensembl"/>
</dbReference>
<protein>
    <submittedName>
        <fullName evidence="9">Homer scaffold protein 3</fullName>
    </submittedName>
</protein>
<dbReference type="SUPFAM" id="SSF50729">
    <property type="entry name" value="PH domain-like"/>
    <property type="match status" value="1"/>
</dbReference>
<evidence type="ECO:0000256" key="2">
    <source>
        <dbReference type="ARBA" id="ARBA00022490"/>
    </source>
</evidence>
<evidence type="ECO:0000256" key="7">
    <source>
        <dbReference type="SAM" id="MobiDB-lite"/>
    </source>
</evidence>
<evidence type="ECO:0000256" key="1">
    <source>
        <dbReference type="ARBA" id="ARBA00004496"/>
    </source>
</evidence>
<dbReference type="OMA" id="ESKSQTY"/>
<dbReference type="InterPro" id="IPR000697">
    <property type="entry name" value="WH1/EVH1_dom"/>
</dbReference>
<feature type="compositionally biased region" description="Basic and acidic residues" evidence="7">
    <location>
        <begin position="139"/>
        <end position="157"/>
    </location>
</feature>
<name>A0A8C9MWY4_SERCA</name>
<evidence type="ECO:0000313" key="9">
    <source>
        <dbReference type="Ensembl" id="ENSSCAP00000009118.1"/>
    </source>
</evidence>
<dbReference type="InterPro" id="IPR045027">
    <property type="entry name" value="Homer"/>
</dbReference>
<dbReference type="GO" id="GO:0014069">
    <property type="term" value="C:postsynaptic density"/>
    <property type="evidence" value="ECO:0007669"/>
    <property type="project" value="UniProtKB-SubCell"/>
</dbReference>
<dbReference type="GO" id="GO:0042802">
    <property type="term" value="F:identical protein binding"/>
    <property type="evidence" value="ECO:0007669"/>
    <property type="project" value="Ensembl"/>
</dbReference>
<dbReference type="GO" id="GO:0007216">
    <property type="term" value="P:G protein-coupled glutamate receptor signaling pathway"/>
    <property type="evidence" value="ECO:0007669"/>
    <property type="project" value="InterPro"/>
</dbReference>
<dbReference type="Pfam" id="PF00568">
    <property type="entry name" value="WH1"/>
    <property type="match status" value="1"/>
</dbReference>
<dbReference type="CDD" id="cd01206">
    <property type="entry name" value="EVH1_Homer_Vesl"/>
    <property type="match status" value="1"/>
</dbReference>
<reference evidence="9" key="2">
    <citation type="submission" date="2025-09" db="UniProtKB">
        <authorList>
            <consortium name="Ensembl"/>
        </authorList>
    </citation>
    <scope>IDENTIFICATION</scope>
</reference>
<feature type="domain" description="WH1" evidence="8">
    <location>
        <begin position="4"/>
        <end position="114"/>
    </location>
</feature>
<dbReference type="FunFam" id="2.30.29.30:FF:000014">
    <property type="entry name" value="Homer homolog 1 (Drosophila)"/>
    <property type="match status" value="1"/>
</dbReference>
<dbReference type="GeneTree" id="ENSGT00940000158081"/>
<dbReference type="GO" id="GO:0070885">
    <property type="term" value="P:negative regulation of calcineurin-NFAT signaling cascade"/>
    <property type="evidence" value="ECO:0007669"/>
    <property type="project" value="Ensembl"/>
</dbReference>
<keyword evidence="2" id="KW-0963">Cytoplasm</keyword>
<dbReference type="Gene3D" id="2.30.29.30">
    <property type="entry name" value="Pleckstrin-homology domain (PH domain)/Phosphotyrosine-binding domain (PTB)"/>
    <property type="match status" value="1"/>
</dbReference>
<accession>A0A8C9MWY4</accession>
<keyword evidence="4" id="KW-0175">Coiled coil</keyword>
<comment type="subcellular location">
    <subcellularLocation>
        <location evidence="1">Cytoplasm</location>
    </subcellularLocation>
    <subcellularLocation>
        <location evidence="6">Postsynaptic density</location>
    </subcellularLocation>
</comment>
<keyword evidence="3" id="KW-0770">Synapse</keyword>